<dbReference type="OrthoDB" id="9781927at2"/>
<dbReference type="RefSeq" id="WP_109647291.1">
    <property type="nucleotide sequence ID" value="NZ_QGGB01000008.1"/>
</dbReference>
<feature type="transmembrane region" description="Helical" evidence="1">
    <location>
        <begin position="60"/>
        <end position="81"/>
    </location>
</feature>
<reference evidence="2 3" key="1">
    <citation type="submission" date="2018-05" db="EMBL/GenBank/DDBJ databases">
        <title>Rhodohalobacter halophilus gen. nov., sp. nov., a moderately halophilic member of the family Balneolaceae.</title>
        <authorList>
            <person name="Liu Z.-W."/>
        </authorList>
    </citation>
    <scope>NUCLEOTIDE SEQUENCE [LARGE SCALE GENOMIC DNA]</scope>
    <source>
        <strain evidence="2 3">8A47</strain>
    </source>
</reference>
<name>A0A316TPV8_9BACT</name>
<dbReference type="Proteomes" id="UP000245533">
    <property type="component" value="Unassembled WGS sequence"/>
</dbReference>
<evidence type="ECO:0000313" key="3">
    <source>
        <dbReference type="Proteomes" id="UP000245533"/>
    </source>
</evidence>
<feature type="transmembrane region" description="Helical" evidence="1">
    <location>
        <begin position="154"/>
        <end position="171"/>
    </location>
</feature>
<dbReference type="EMBL" id="QGGB01000008">
    <property type="protein sequence ID" value="PWN05848.1"/>
    <property type="molecule type" value="Genomic_DNA"/>
</dbReference>
<dbReference type="AlphaFoldDB" id="A0A316TPV8"/>
<keyword evidence="1" id="KW-0812">Transmembrane</keyword>
<dbReference type="GO" id="GO:0016787">
    <property type="term" value="F:hydrolase activity"/>
    <property type="evidence" value="ECO:0007669"/>
    <property type="project" value="UniProtKB-KW"/>
</dbReference>
<evidence type="ECO:0000256" key="1">
    <source>
        <dbReference type="SAM" id="Phobius"/>
    </source>
</evidence>
<keyword evidence="1" id="KW-1133">Transmembrane helix</keyword>
<feature type="transmembrane region" description="Helical" evidence="1">
    <location>
        <begin position="123"/>
        <end position="147"/>
    </location>
</feature>
<dbReference type="PANTHER" id="PTHR40031">
    <property type="entry name" value="HYPOTHETICAL MEMBRANE SPANNING PROTEIN"/>
    <property type="match status" value="1"/>
</dbReference>
<proteinExistence type="predicted"/>
<evidence type="ECO:0000313" key="2">
    <source>
        <dbReference type="EMBL" id="PWN05848.1"/>
    </source>
</evidence>
<feature type="transmembrane region" description="Helical" evidence="1">
    <location>
        <begin position="90"/>
        <end position="111"/>
    </location>
</feature>
<keyword evidence="1" id="KW-0472">Membrane</keyword>
<sequence>MDPVTQGLVGASAAFLFSDSEKARPAALTGALSAMAADLDIFIASPSDPLLNIEMHRQFTHSLLFIPAGALLVSVVLYLFLKKRLNFRQLYIYSFAGFSTAGLLDACTSYGTQLLWPFADTRIAWSVISIFDPLVTAGLILFVVPALIKKKKRFAYMSLGWLTLFLLYGLLQQQRAESAAERLADSRSHSPTEWVVKPTLGNQILWRVNYKQGGKIYTDAIRTGIFSGIRIYEGESSDEVNPQSEYKNIEGTTLYRDLLRFEALSDGYLVRHPERPDVIGDARFSMLPTSITPLWGIEADTTLTGRHAPFLYFRDSGQEVRNEYLRMLTHN</sequence>
<dbReference type="Pfam" id="PF04307">
    <property type="entry name" value="YdjM"/>
    <property type="match status" value="1"/>
</dbReference>
<protein>
    <submittedName>
        <fullName evidence="2">Metal-dependent hydrolase</fullName>
    </submittedName>
</protein>
<dbReference type="InterPro" id="IPR053170">
    <property type="entry name" value="Transcription_regulator"/>
</dbReference>
<dbReference type="PANTHER" id="PTHR40031:SF1">
    <property type="entry name" value="MEMBRANE-BOUND METAL-DEPENDENT HYDROLASE"/>
    <property type="match status" value="1"/>
</dbReference>
<keyword evidence="3" id="KW-1185">Reference proteome</keyword>
<keyword evidence="2" id="KW-0378">Hydrolase</keyword>
<gene>
    <name evidence="2" type="ORF">DDZ15_11705</name>
</gene>
<accession>A0A316TPV8</accession>
<organism evidence="2 3">
    <name type="scientific">Rhodohalobacter mucosus</name>
    <dbReference type="NCBI Taxonomy" id="2079485"/>
    <lineage>
        <taxon>Bacteria</taxon>
        <taxon>Pseudomonadati</taxon>
        <taxon>Balneolota</taxon>
        <taxon>Balneolia</taxon>
        <taxon>Balneolales</taxon>
        <taxon>Balneolaceae</taxon>
        <taxon>Rhodohalobacter</taxon>
    </lineage>
</organism>
<dbReference type="InterPro" id="IPR007404">
    <property type="entry name" value="YdjM-like"/>
</dbReference>
<comment type="caution">
    <text evidence="2">The sequence shown here is derived from an EMBL/GenBank/DDBJ whole genome shotgun (WGS) entry which is preliminary data.</text>
</comment>